<keyword evidence="3 11" id="KW-0813">Transport</keyword>
<name>A0A8J5SLJ9_ZIZPA</name>
<proteinExistence type="inferred from homology"/>
<evidence type="ECO:0000256" key="9">
    <source>
        <dbReference type="ARBA" id="ARBA00023242"/>
    </source>
</evidence>
<gene>
    <name evidence="14" type="ORF">GUJ93_ZPchr0006g41408</name>
</gene>
<feature type="compositionally biased region" description="Gly residues" evidence="12">
    <location>
        <begin position="57"/>
        <end position="85"/>
    </location>
</feature>
<dbReference type="PANTHER" id="PTHR48033">
    <property type="entry name" value="RNA-BINDING (RRM/RBD/RNP MOTIFS) FAMILY PROTEIN"/>
    <property type="match status" value="1"/>
</dbReference>
<keyword evidence="15" id="KW-1185">Reference proteome</keyword>
<dbReference type="FunFam" id="3.30.70.330:FF:000580">
    <property type="entry name" value="RNA-binding (RRM/RBD/RNP motifs) family protein"/>
    <property type="match status" value="1"/>
</dbReference>
<evidence type="ECO:0000259" key="13">
    <source>
        <dbReference type="PROSITE" id="PS50102"/>
    </source>
</evidence>
<dbReference type="PROSITE" id="PS50102">
    <property type="entry name" value="RRM"/>
    <property type="match status" value="2"/>
</dbReference>
<comment type="similarity">
    <text evidence="11">Belongs to the ZIP transporter (TC 2.A.5) family.</text>
</comment>
<dbReference type="GO" id="GO:0000785">
    <property type="term" value="C:chromatin"/>
    <property type="evidence" value="ECO:0007669"/>
    <property type="project" value="TreeGrafter"/>
</dbReference>
<feature type="transmembrane region" description="Helical" evidence="11">
    <location>
        <begin position="810"/>
        <end position="829"/>
    </location>
</feature>
<accession>A0A8J5SLJ9</accession>
<evidence type="ECO:0000256" key="12">
    <source>
        <dbReference type="SAM" id="MobiDB-lite"/>
    </source>
</evidence>
<feature type="compositionally biased region" description="Basic and acidic residues" evidence="12">
    <location>
        <begin position="241"/>
        <end position="261"/>
    </location>
</feature>
<evidence type="ECO:0000313" key="15">
    <source>
        <dbReference type="Proteomes" id="UP000729402"/>
    </source>
</evidence>
<reference evidence="14" key="2">
    <citation type="submission" date="2021-02" db="EMBL/GenBank/DDBJ databases">
        <authorList>
            <person name="Kimball J.A."/>
            <person name="Haas M.W."/>
            <person name="Macchietto M."/>
            <person name="Kono T."/>
            <person name="Duquette J."/>
            <person name="Shao M."/>
        </authorList>
    </citation>
    <scope>NUCLEOTIDE SEQUENCE</scope>
    <source>
        <tissue evidence="14">Fresh leaf tissue</tissue>
    </source>
</reference>
<evidence type="ECO:0000256" key="6">
    <source>
        <dbReference type="ARBA" id="ARBA00022989"/>
    </source>
</evidence>
<keyword evidence="6 11" id="KW-1133">Transmembrane helix</keyword>
<evidence type="ECO:0000256" key="5">
    <source>
        <dbReference type="ARBA" id="ARBA00022692"/>
    </source>
</evidence>
<comment type="caution">
    <text evidence="14">The sequence shown here is derived from an EMBL/GenBank/DDBJ whole genome shotgun (WGS) entry which is preliminary data.</text>
</comment>
<dbReference type="GO" id="GO:0005654">
    <property type="term" value="C:nucleoplasm"/>
    <property type="evidence" value="ECO:0007669"/>
    <property type="project" value="TreeGrafter"/>
</dbReference>
<keyword evidence="10" id="KW-0694">RNA-binding</keyword>
<keyword evidence="7 11" id="KW-0406">Ion transport</keyword>
<feature type="transmembrane region" description="Helical" evidence="11">
    <location>
        <begin position="768"/>
        <end position="790"/>
    </location>
</feature>
<dbReference type="PANTHER" id="PTHR48033:SF15">
    <property type="entry name" value="OS06G0566100 PROTEIN"/>
    <property type="match status" value="1"/>
</dbReference>
<feature type="domain" description="RRM" evidence="13">
    <location>
        <begin position="179"/>
        <end position="257"/>
    </location>
</feature>
<evidence type="ECO:0000256" key="2">
    <source>
        <dbReference type="ARBA" id="ARBA00004141"/>
    </source>
</evidence>
<dbReference type="AlphaFoldDB" id="A0A8J5SLJ9"/>
<dbReference type="OrthoDB" id="448280at2759"/>
<feature type="region of interest" description="Disordered" evidence="12">
    <location>
        <begin position="241"/>
        <end position="294"/>
    </location>
</feature>
<evidence type="ECO:0000256" key="7">
    <source>
        <dbReference type="ARBA" id="ARBA00023065"/>
    </source>
</evidence>
<keyword evidence="4" id="KW-1003">Cell membrane</keyword>
<evidence type="ECO:0000256" key="8">
    <source>
        <dbReference type="ARBA" id="ARBA00023136"/>
    </source>
</evidence>
<feature type="transmembrane region" description="Helical" evidence="11">
    <location>
        <begin position="500"/>
        <end position="524"/>
    </location>
</feature>
<feature type="transmembrane region" description="Helical" evidence="11">
    <location>
        <begin position="841"/>
        <end position="860"/>
    </location>
</feature>
<feature type="domain" description="RRM" evidence="13">
    <location>
        <begin position="90"/>
        <end position="166"/>
    </location>
</feature>
<dbReference type="Pfam" id="PF00076">
    <property type="entry name" value="RRM_1"/>
    <property type="match status" value="2"/>
</dbReference>
<dbReference type="GO" id="GO:0005385">
    <property type="term" value="F:zinc ion transmembrane transporter activity"/>
    <property type="evidence" value="ECO:0007669"/>
    <property type="project" value="InterPro"/>
</dbReference>
<comment type="subcellular location">
    <subcellularLocation>
        <location evidence="2 11">Membrane</location>
        <topology evidence="2 11">Multi-pass membrane protein</topology>
    </subcellularLocation>
    <subcellularLocation>
        <location evidence="1">Nucleus</location>
    </subcellularLocation>
</comment>
<sequence length="861" mass="90295">MAGYCEENQNAVNGYEEEEEEEVEEVEEEVEEVEEEEEEEVEEGDEGTDVAAVTEEGLGGVGGGEGAGNGEAGGAEGGRGTGVEGGDASGKIFVGGVAWETTEELFTKHFEKYGAITDSVIMKDKHTRMPRGFGFVTFSDPSVIDRVLQDEHTLDGRTVEVKRTVPREEMSSKDGPKTRKIFVGGITPSLTEDKLKEHFSSYGKVVEHQIMLDHGTGRSRGFGFVTFESEEAVERVMSEGKMHDLGGKQVEIKKAEPKKPSGGDSISNVRHSHRSGGSYRSSYRGGGGSGGSNSVSGSGYGYGADYRSAAAAYYGSTGYAGYGRSYGYGGNAAFGSGFGSGSGYGGSMYGGPYGAYGAYGGAYGSGAYGAPGGYGAGGYGAYGGAGESDDNPIPYPRFLLRESFNVTTFTFTSPNQCYQNFFWCFALHHVHQQAEWIIIYLSTRPSATAFFEEMESASASASYISYLRQIAASVSPESCDAAVGGGGGGDDECRDEGAAFWLKMVAIAAILVSGAAGVVIPFVGRKRQGGSGGASSGGMFMLAKAFAAGVILATGFVHMLHDAEHALSNPCLPATPWRRFPFAGFVAMLAALGTLVVDFVGTNFYERKHRQEADAAAAVIGTEEAPLLDDGSFSGTMATSVGDGEGRDGGGERQDAMHIVGMHAHAAAHRHSHAHGHDACDGGAVHDGHAHVHGHGHEEGPSARHVVVSQILELGIVSHSVIIGLSLGVSQSPCTIKPLVAALSFHQFFEGFALGGCISEAQLKNFSAFMMTFFFAITTPAGIGVGAAVASFYNPKSPRALVVEGILDSMSAGILIYMALVDLIAADFLSRKMSCNPRLQVGSYIALFLGAMTMAALAIWA</sequence>
<dbReference type="InterPro" id="IPR000504">
    <property type="entry name" value="RRM_dom"/>
</dbReference>
<keyword evidence="8 11" id="KW-0472">Membrane</keyword>
<feature type="compositionally biased region" description="Acidic residues" evidence="12">
    <location>
        <begin position="15"/>
        <end position="48"/>
    </location>
</feature>
<evidence type="ECO:0000256" key="10">
    <source>
        <dbReference type="PROSITE-ProRule" id="PRU00176"/>
    </source>
</evidence>
<dbReference type="InterPro" id="IPR003689">
    <property type="entry name" value="ZIP"/>
</dbReference>
<dbReference type="Pfam" id="PF02535">
    <property type="entry name" value="Zip"/>
    <property type="match status" value="1"/>
</dbReference>
<protein>
    <recommendedName>
        <fullName evidence="13">RRM domain-containing protein</fullName>
    </recommendedName>
</protein>
<dbReference type="SMART" id="SM00360">
    <property type="entry name" value="RRM"/>
    <property type="match status" value="2"/>
</dbReference>
<evidence type="ECO:0000256" key="4">
    <source>
        <dbReference type="ARBA" id="ARBA00022475"/>
    </source>
</evidence>
<dbReference type="GO" id="GO:0003723">
    <property type="term" value="F:RNA binding"/>
    <property type="evidence" value="ECO:0007669"/>
    <property type="project" value="UniProtKB-UniRule"/>
</dbReference>
<dbReference type="FunFam" id="3.30.70.330:FF:000051">
    <property type="entry name" value="Heterogeneous nuclear ribonucleoprotein 1"/>
    <property type="match status" value="1"/>
</dbReference>
<keyword evidence="5 11" id="KW-0812">Transmembrane</keyword>
<feature type="transmembrane region" description="Helical" evidence="11">
    <location>
        <begin position="536"/>
        <end position="560"/>
    </location>
</feature>
<evidence type="ECO:0000256" key="1">
    <source>
        <dbReference type="ARBA" id="ARBA00004123"/>
    </source>
</evidence>
<dbReference type="GO" id="GO:0016020">
    <property type="term" value="C:membrane"/>
    <property type="evidence" value="ECO:0007669"/>
    <property type="project" value="UniProtKB-SubCell"/>
</dbReference>
<dbReference type="CDD" id="cd12330">
    <property type="entry name" value="RRM2_Hrp1p"/>
    <property type="match status" value="1"/>
</dbReference>
<organism evidence="14 15">
    <name type="scientific">Zizania palustris</name>
    <name type="common">Northern wild rice</name>
    <dbReference type="NCBI Taxonomy" id="103762"/>
    <lineage>
        <taxon>Eukaryota</taxon>
        <taxon>Viridiplantae</taxon>
        <taxon>Streptophyta</taxon>
        <taxon>Embryophyta</taxon>
        <taxon>Tracheophyta</taxon>
        <taxon>Spermatophyta</taxon>
        <taxon>Magnoliopsida</taxon>
        <taxon>Liliopsida</taxon>
        <taxon>Poales</taxon>
        <taxon>Poaceae</taxon>
        <taxon>BOP clade</taxon>
        <taxon>Oryzoideae</taxon>
        <taxon>Oryzeae</taxon>
        <taxon>Zizaniinae</taxon>
        <taxon>Zizania</taxon>
    </lineage>
</organism>
<dbReference type="Proteomes" id="UP000729402">
    <property type="component" value="Unassembled WGS sequence"/>
</dbReference>
<dbReference type="EMBL" id="JAAALK010000283">
    <property type="protein sequence ID" value="KAG8075478.1"/>
    <property type="molecule type" value="Genomic_DNA"/>
</dbReference>
<dbReference type="GO" id="GO:0010468">
    <property type="term" value="P:regulation of gene expression"/>
    <property type="evidence" value="ECO:0007669"/>
    <property type="project" value="TreeGrafter"/>
</dbReference>
<evidence type="ECO:0000256" key="3">
    <source>
        <dbReference type="ARBA" id="ARBA00022448"/>
    </source>
</evidence>
<keyword evidence="9" id="KW-0539">Nucleus</keyword>
<evidence type="ECO:0000256" key="11">
    <source>
        <dbReference type="RuleBase" id="RU362088"/>
    </source>
</evidence>
<feature type="region of interest" description="Disordered" evidence="12">
    <location>
        <begin position="1"/>
        <end position="85"/>
    </location>
</feature>
<comment type="caution">
    <text evidence="11">Lacks conserved residue(s) required for the propagation of feature annotation.</text>
</comment>
<reference evidence="14" key="1">
    <citation type="journal article" date="2021" name="bioRxiv">
        <title>Whole Genome Assembly and Annotation of Northern Wild Rice, Zizania palustris L., Supports a Whole Genome Duplication in the Zizania Genus.</title>
        <authorList>
            <person name="Haas M."/>
            <person name="Kono T."/>
            <person name="Macchietto M."/>
            <person name="Millas R."/>
            <person name="McGilp L."/>
            <person name="Shao M."/>
            <person name="Duquette J."/>
            <person name="Hirsch C.N."/>
            <person name="Kimball J."/>
        </authorList>
    </citation>
    <scope>NUCLEOTIDE SEQUENCE</scope>
    <source>
        <tissue evidence="14">Fresh leaf tissue</tissue>
    </source>
</reference>
<dbReference type="NCBIfam" id="TIGR00820">
    <property type="entry name" value="zip"/>
    <property type="match status" value="1"/>
</dbReference>
<dbReference type="InterPro" id="IPR004698">
    <property type="entry name" value="Zn/Fe_permease_fun/pln"/>
</dbReference>
<feature type="transmembrane region" description="Helical" evidence="11">
    <location>
        <begin position="580"/>
        <end position="601"/>
    </location>
</feature>
<evidence type="ECO:0000313" key="14">
    <source>
        <dbReference type="EMBL" id="KAG8075478.1"/>
    </source>
</evidence>